<dbReference type="KEGG" id="epl:P4G45_12215"/>
<accession>A0AAU7CUW5</accession>
<gene>
    <name evidence="4" type="ORF">P4G45_12215</name>
    <name evidence="5" type="ORF">P8936_12630</name>
</gene>
<evidence type="ECO:0000256" key="3">
    <source>
        <dbReference type="PROSITE-ProRule" id="PRU00339"/>
    </source>
</evidence>
<evidence type="ECO:0000256" key="1">
    <source>
        <dbReference type="ARBA" id="ARBA00022737"/>
    </source>
</evidence>
<feature type="repeat" description="TPR" evidence="3">
    <location>
        <begin position="217"/>
        <end position="250"/>
    </location>
</feature>
<dbReference type="SUPFAM" id="SSF48452">
    <property type="entry name" value="TPR-like"/>
    <property type="match status" value="2"/>
</dbReference>
<accession>A0AAU7D3G8</accession>
<dbReference type="Pfam" id="PF14559">
    <property type="entry name" value="TPR_19"/>
    <property type="match status" value="1"/>
</dbReference>
<dbReference type="RefSeq" id="WP_348266756.1">
    <property type="nucleotide sequence ID" value="NZ_CP121194.1"/>
</dbReference>
<dbReference type="AlphaFoldDB" id="A0AAU7D3G8"/>
<evidence type="ECO:0000256" key="2">
    <source>
        <dbReference type="ARBA" id="ARBA00022803"/>
    </source>
</evidence>
<dbReference type="PANTHER" id="PTHR45586:SF1">
    <property type="entry name" value="LIPOPOLYSACCHARIDE ASSEMBLY PROTEIN B"/>
    <property type="match status" value="1"/>
</dbReference>
<feature type="repeat" description="TPR" evidence="3">
    <location>
        <begin position="421"/>
        <end position="454"/>
    </location>
</feature>
<feature type="repeat" description="TPR" evidence="3">
    <location>
        <begin position="455"/>
        <end position="488"/>
    </location>
</feature>
<dbReference type="InterPro" id="IPR011990">
    <property type="entry name" value="TPR-like_helical_dom_sf"/>
</dbReference>
<protein>
    <submittedName>
        <fullName evidence="5">Tetratricopeptide repeat protein</fullName>
    </submittedName>
</protein>
<dbReference type="EMBL" id="CP121194">
    <property type="protein sequence ID" value="XBH09244.1"/>
    <property type="molecule type" value="Genomic_DNA"/>
</dbReference>
<organism evidence="5">
    <name type="scientific">Edaphobacter paludis</name>
    <dbReference type="NCBI Taxonomy" id="3035702"/>
    <lineage>
        <taxon>Bacteria</taxon>
        <taxon>Pseudomonadati</taxon>
        <taxon>Acidobacteriota</taxon>
        <taxon>Terriglobia</taxon>
        <taxon>Terriglobales</taxon>
        <taxon>Acidobacteriaceae</taxon>
        <taxon>Edaphobacter</taxon>
    </lineage>
</organism>
<evidence type="ECO:0000313" key="5">
    <source>
        <dbReference type="EMBL" id="XBH12532.1"/>
    </source>
</evidence>
<dbReference type="EMBL" id="CP121195">
    <property type="protein sequence ID" value="XBH12532.1"/>
    <property type="molecule type" value="Genomic_DNA"/>
</dbReference>
<sequence length="606" mass="64662">MLFSRTGSLFFYSVIATMQPLVWAQTSTLPPARPTSSATMRLKDADEAFRAGSAAYLKNDLRTAHVQFARVVLLAPDVAAGHSAFGTVLLAEGHAQAAVAELDKAHKINPRDAGITLNLAIAYSQLHDSVRAVKTFRLLGQENAEPLNSQAAIAYAAALTATGASAEAFGQLETALKTSPDSAVLHDALGALLAQQKRYDEATAEFQHATSLDASLASAHFHLGSVYLNRNQPAAAVTELAQANDLDKANVAYALQLGRALRADNQDEAALAVLNRTLALDPASIDTKYEIALTLQASEHAHEALPLFEQVTIARPKDFAALTNFGLALVQTGDAKSAIPIYNRALALNAKSATLHEDLGVAYLQQSDLNHAIEQFRAGLALEPNNSQLHYDLGLAFKLKDDTSAAVPEFKQAEELDPQLSDPPYTLGVLYMQLGRFADAQVELERATVLRPDNGEAWAILGNVYKETSQLEKATTALRRAMELMPNQPSPHISLAAILSQQGDHAGALAERKKAADLSRIAVSRQRANFALDSGRALLKKGQVAEAVAQLQSAVDADPKYAEAHSALADALERQGQSAAAALERQKAQQLALVPQAPVNAAPSQP</sequence>
<reference evidence="5" key="1">
    <citation type="submission" date="2023-03" db="EMBL/GenBank/DDBJ databases">
        <title>Edaphobacter sp.</title>
        <authorList>
            <person name="Huber K.J."/>
            <person name="Papendorf J."/>
            <person name="Pilke C."/>
            <person name="Bunk B."/>
            <person name="Sproeer C."/>
            <person name="Pester M."/>
        </authorList>
    </citation>
    <scope>NUCLEOTIDE SEQUENCE</scope>
    <source>
        <strain evidence="4">DSM 109919</strain>
        <strain evidence="5">DSM 109920</strain>
    </source>
</reference>
<feature type="repeat" description="TPR" evidence="3">
    <location>
        <begin position="183"/>
        <end position="216"/>
    </location>
</feature>
<keyword evidence="1" id="KW-0677">Repeat</keyword>
<feature type="repeat" description="TPR" evidence="3">
    <location>
        <begin position="528"/>
        <end position="561"/>
    </location>
</feature>
<dbReference type="InterPro" id="IPR051012">
    <property type="entry name" value="CellSynth/LPSAsmb/PSIAsmb"/>
</dbReference>
<name>A0AAU7D3G8_9BACT</name>
<feature type="repeat" description="TPR" evidence="3">
    <location>
        <begin position="319"/>
        <end position="352"/>
    </location>
</feature>
<dbReference type="SMART" id="SM00028">
    <property type="entry name" value="TPR"/>
    <property type="match status" value="12"/>
</dbReference>
<proteinExistence type="predicted"/>
<dbReference type="Pfam" id="PF13414">
    <property type="entry name" value="TPR_11"/>
    <property type="match status" value="3"/>
</dbReference>
<evidence type="ECO:0000313" key="4">
    <source>
        <dbReference type="EMBL" id="XBH09244.1"/>
    </source>
</evidence>
<dbReference type="Pfam" id="PF13432">
    <property type="entry name" value="TPR_16"/>
    <property type="match status" value="1"/>
</dbReference>
<dbReference type="PANTHER" id="PTHR45586">
    <property type="entry name" value="TPR REPEAT-CONTAINING PROTEIN PA4667"/>
    <property type="match status" value="1"/>
</dbReference>
<keyword evidence="2 3" id="KW-0802">TPR repeat</keyword>
<dbReference type="InterPro" id="IPR019734">
    <property type="entry name" value="TPR_rpt"/>
</dbReference>
<dbReference type="Gene3D" id="1.25.40.10">
    <property type="entry name" value="Tetratricopeptide repeat domain"/>
    <property type="match status" value="5"/>
</dbReference>
<dbReference type="PROSITE" id="PS50005">
    <property type="entry name" value="TPR"/>
    <property type="match status" value="8"/>
</dbReference>
<feature type="repeat" description="TPR" evidence="3">
    <location>
        <begin position="387"/>
        <end position="420"/>
    </location>
</feature>
<feature type="repeat" description="TPR" evidence="3">
    <location>
        <begin position="353"/>
        <end position="386"/>
    </location>
</feature>